<dbReference type="RefSeq" id="XP_009825809.1">
    <property type="nucleotide sequence ID" value="XM_009827507.1"/>
</dbReference>
<organism evidence="1">
    <name type="scientific">Aphanomyces astaci</name>
    <name type="common">Crayfish plague agent</name>
    <dbReference type="NCBI Taxonomy" id="112090"/>
    <lineage>
        <taxon>Eukaryota</taxon>
        <taxon>Sar</taxon>
        <taxon>Stramenopiles</taxon>
        <taxon>Oomycota</taxon>
        <taxon>Saprolegniomycetes</taxon>
        <taxon>Saprolegniales</taxon>
        <taxon>Verrucalvaceae</taxon>
        <taxon>Aphanomyces</taxon>
    </lineage>
</organism>
<dbReference type="EMBL" id="KI913119">
    <property type="protein sequence ID" value="ETV84117.1"/>
    <property type="molecule type" value="Genomic_DNA"/>
</dbReference>
<evidence type="ECO:0000313" key="1">
    <source>
        <dbReference type="EMBL" id="ETV84117.1"/>
    </source>
</evidence>
<dbReference type="GeneID" id="20805423"/>
<reference evidence="1" key="1">
    <citation type="submission" date="2013-12" db="EMBL/GenBank/DDBJ databases">
        <title>The Genome Sequence of Aphanomyces astaci APO3.</title>
        <authorList>
            <consortium name="The Broad Institute Genomics Platform"/>
            <person name="Russ C."/>
            <person name="Tyler B."/>
            <person name="van West P."/>
            <person name="Dieguez-Uribeondo J."/>
            <person name="Young S.K."/>
            <person name="Zeng Q."/>
            <person name="Gargeya S."/>
            <person name="Fitzgerald M."/>
            <person name="Abouelleil A."/>
            <person name="Alvarado L."/>
            <person name="Chapman S.B."/>
            <person name="Gainer-Dewar J."/>
            <person name="Goldberg J."/>
            <person name="Griggs A."/>
            <person name="Gujja S."/>
            <person name="Hansen M."/>
            <person name="Howarth C."/>
            <person name="Imamovic A."/>
            <person name="Ireland A."/>
            <person name="Larimer J."/>
            <person name="McCowan C."/>
            <person name="Murphy C."/>
            <person name="Pearson M."/>
            <person name="Poon T.W."/>
            <person name="Priest M."/>
            <person name="Roberts A."/>
            <person name="Saif S."/>
            <person name="Shea T."/>
            <person name="Sykes S."/>
            <person name="Wortman J."/>
            <person name="Nusbaum C."/>
            <person name="Birren B."/>
        </authorList>
    </citation>
    <scope>NUCLEOTIDE SEQUENCE [LARGE SCALE GENOMIC DNA]</scope>
    <source>
        <strain evidence="1">APO3</strain>
    </source>
</reference>
<dbReference type="PANTHER" id="PTHR40866">
    <property type="entry name" value="BED-TYPE DOMAIN-CONTAINING PROTEIN"/>
    <property type="match status" value="1"/>
</dbReference>
<name>W4GWS6_APHAT</name>
<protein>
    <submittedName>
        <fullName evidence="1">Uncharacterized protein</fullName>
    </submittedName>
</protein>
<sequence length="133" mass="15264">MLKRYVAIRTYIRLLGDRNILNLTPTDDQDDEIDALLIVLDECSMLKRYVAIRTYIRLLGDRNILNLTPTDDQDDEIDALLIVLDEYESVTLALQEDATSMLDVRNLFDECMLLHPSASKRLTSNSGIRTRGF</sequence>
<dbReference type="VEuPathDB" id="FungiDB:H257_03427"/>
<gene>
    <name evidence="1" type="ORF">H257_03427</name>
</gene>
<accession>W4GWS6</accession>
<dbReference type="PANTHER" id="PTHR40866:SF1">
    <property type="entry name" value="BED-TYPE DOMAIN-CONTAINING PROTEIN"/>
    <property type="match status" value="1"/>
</dbReference>
<dbReference type="AlphaFoldDB" id="W4GWS6"/>
<proteinExistence type="predicted"/>